<dbReference type="Pfam" id="PF01042">
    <property type="entry name" value="Ribonuc_L-PSP"/>
    <property type="match status" value="1"/>
</dbReference>
<protein>
    <submittedName>
        <fullName evidence="2">RidA family protein</fullName>
    </submittedName>
</protein>
<comment type="caution">
    <text evidence="2">The sequence shown here is derived from an EMBL/GenBank/DDBJ whole genome shotgun (WGS) entry which is preliminary data.</text>
</comment>
<dbReference type="PANTHER" id="PTHR11803">
    <property type="entry name" value="2-IMINOBUTANOATE/2-IMINOPROPANOATE DEAMINASE RIDA"/>
    <property type="match status" value="1"/>
</dbReference>
<evidence type="ECO:0000313" key="3">
    <source>
        <dbReference type="Proteomes" id="UP000307657"/>
    </source>
</evidence>
<dbReference type="SUPFAM" id="SSF55298">
    <property type="entry name" value="YjgF-like"/>
    <property type="match status" value="1"/>
</dbReference>
<dbReference type="GO" id="GO:0019239">
    <property type="term" value="F:deaminase activity"/>
    <property type="evidence" value="ECO:0007669"/>
    <property type="project" value="TreeGrafter"/>
</dbReference>
<name>A0A4V5LQR0_9FLAO</name>
<dbReference type="CDD" id="cd00448">
    <property type="entry name" value="YjgF_YER057c_UK114_family"/>
    <property type="match status" value="1"/>
</dbReference>
<gene>
    <name evidence="2" type="ORF">E5167_05900</name>
</gene>
<dbReference type="RefSeq" id="WP_136842050.1">
    <property type="nucleotide sequence ID" value="NZ_SUPL01000003.1"/>
</dbReference>
<comment type="similarity">
    <text evidence="1">Belongs to the RutC family.</text>
</comment>
<dbReference type="InterPro" id="IPR035959">
    <property type="entry name" value="RutC-like_sf"/>
</dbReference>
<dbReference type="PANTHER" id="PTHR11803:SF58">
    <property type="entry name" value="PROTEIN HMF1-RELATED"/>
    <property type="match status" value="1"/>
</dbReference>
<evidence type="ECO:0000313" key="2">
    <source>
        <dbReference type="EMBL" id="TJY36199.1"/>
    </source>
</evidence>
<sequence length="131" mass="14605">MNNKKYITNGKGLPNWSNPISHAVVVNNMCFVSGQLSVNIEGKYISGTILEEGNLAFSNFFSAIKNAGFEKEDIVFIDIAFDNLKDLPEINKLYMELFPENKRPARTIYQAEALPYGGKIKITGTAVKELI</sequence>
<evidence type="ECO:0000256" key="1">
    <source>
        <dbReference type="ARBA" id="ARBA00010552"/>
    </source>
</evidence>
<accession>A0A4V5LQR0</accession>
<dbReference type="OrthoDB" id="9803101at2"/>
<dbReference type="Proteomes" id="UP000307657">
    <property type="component" value="Unassembled WGS sequence"/>
</dbReference>
<dbReference type="EMBL" id="SUPL01000003">
    <property type="protein sequence ID" value="TJY36199.1"/>
    <property type="molecule type" value="Genomic_DNA"/>
</dbReference>
<dbReference type="InterPro" id="IPR006175">
    <property type="entry name" value="YjgF/YER057c/UK114"/>
</dbReference>
<reference evidence="2 3" key="1">
    <citation type="submission" date="2019-04" db="EMBL/GenBank/DDBJ databases">
        <title>Lacinutrix sp. nov., isolated from marine water.</title>
        <authorList>
            <person name="Kim W."/>
        </authorList>
    </citation>
    <scope>NUCLEOTIDE SEQUENCE [LARGE SCALE GENOMIC DNA]</scope>
    <source>
        <strain evidence="2 3">CAU 1491</strain>
    </source>
</reference>
<dbReference type="AlphaFoldDB" id="A0A4V5LQR0"/>
<organism evidence="2 3">
    <name type="scientific">Pontimicrobium aquaticum</name>
    <dbReference type="NCBI Taxonomy" id="2565367"/>
    <lineage>
        <taxon>Bacteria</taxon>
        <taxon>Pseudomonadati</taxon>
        <taxon>Bacteroidota</taxon>
        <taxon>Flavobacteriia</taxon>
        <taxon>Flavobacteriales</taxon>
        <taxon>Flavobacteriaceae</taxon>
        <taxon>Pontimicrobium</taxon>
    </lineage>
</organism>
<dbReference type="GO" id="GO:0005829">
    <property type="term" value="C:cytosol"/>
    <property type="evidence" value="ECO:0007669"/>
    <property type="project" value="TreeGrafter"/>
</dbReference>
<dbReference type="Gene3D" id="3.30.1330.40">
    <property type="entry name" value="RutC-like"/>
    <property type="match status" value="1"/>
</dbReference>
<keyword evidence="3" id="KW-1185">Reference proteome</keyword>
<proteinExistence type="inferred from homology"/>